<sequence>MGLWQLRLASRWPSLRFRPATGGARGDVPGWVLITLMSAVLVAGLLALAGPALEKLFNEAMSQVQP</sequence>
<keyword evidence="1" id="KW-1133">Transmembrane helix</keyword>
<keyword evidence="1" id="KW-0812">Transmembrane</keyword>
<name>A0ABX0DAF7_9MICC</name>
<reference evidence="2 3" key="1">
    <citation type="submission" date="2020-02" db="EMBL/GenBank/DDBJ databases">
        <title>Genome sequence of the type strain DSM 27180 of Arthrobacter silviterrae.</title>
        <authorList>
            <person name="Gao J."/>
            <person name="Sun J."/>
        </authorList>
    </citation>
    <scope>NUCLEOTIDE SEQUENCE [LARGE SCALE GENOMIC DNA]</scope>
    <source>
        <strain evidence="2 3">DSM 27180</strain>
    </source>
</reference>
<comment type="caution">
    <text evidence="2">The sequence shown here is derived from an EMBL/GenBank/DDBJ whole genome shotgun (WGS) entry which is preliminary data.</text>
</comment>
<keyword evidence="3" id="KW-1185">Reference proteome</keyword>
<dbReference type="EMBL" id="JAAKZI010000016">
    <property type="protein sequence ID" value="NGN83872.1"/>
    <property type="molecule type" value="Genomic_DNA"/>
</dbReference>
<keyword evidence="1" id="KW-0472">Membrane</keyword>
<dbReference type="Proteomes" id="UP000479226">
    <property type="component" value="Unassembled WGS sequence"/>
</dbReference>
<proteinExistence type="predicted"/>
<organism evidence="2 3">
    <name type="scientific">Arthrobacter silviterrae</name>
    <dbReference type="NCBI Taxonomy" id="2026658"/>
    <lineage>
        <taxon>Bacteria</taxon>
        <taxon>Bacillati</taxon>
        <taxon>Actinomycetota</taxon>
        <taxon>Actinomycetes</taxon>
        <taxon>Micrococcales</taxon>
        <taxon>Micrococcaceae</taxon>
        <taxon>Arthrobacter</taxon>
    </lineage>
</organism>
<evidence type="ECO:0000313" key="2">
    <source>
        <dbReference type="EMBL" id="NGN83872.1"/>
    </source>
</evidence>
<gene>
    <name evidence="2" type="ORF">G6N77_10430</name>
</gene>
<protein>
    <recommendedName>
        <fullName evidence="4">Pilus assembly protein</fullName>
    </recommendedName>
</protein>
<feature type="transmembrane region" description="Helical" evidence="1">
    <location>
        <begin position="31"/>
        <end position="53"/>
    </location>
</feature>
<evidence type="ECO:0000313" key="3">
    <source>
        <dbReference type="Proteomes" id="UP000479226"/>
    </source>
</evidence>
<accession>A0ABX0DAF7</accession>
<evidence type="ECO:0000256" key="1">
    <source>
        <dbReference type="SAM" id="Phobius"/>
    </source>
</evidence>
<evidence type="ECO:0008006" key="4">
    <source>
        <dbReference type="Google" id="ProtNLM"/>
    </source>
</evidence>